<name>A0A1V2USV1_9GAMM</name>
<comment type="similarity">
    <text evidence="2">Belongs to the TfdA dioxygenase family.</text>
</comment>
<evidence type="ECO:0000256" key="4">
    <source>
        <dbReference type="ARBA" id="ARBA00022964"/>
    </source>
</evidence>
<evidence type="ECO:0000259" key="7">
    <source>
        <dbReference type="Pfam" id="PF02668"/>
    </source>
</evidence>
<keyword evidence="5" id="KW-0560">Oxidoreductase</keyword>
<dbReference type="PANTHER" id="PTHR30468">
    <property type="entry name" value="ALPHA-KETOGLUTARATE-DEPENDENT SULFONATE DIOXYGENASE"/>
    <property type="match status" value="1"/>
</dbReference>
<dbReference type="InterPro" id="IPR003819">
    <property type="entry name" value="TauD/TfdA-like"/>
</dbReference>
<dbReference type="EMBL" id="LFZS01000013">
    <property type="protein sequence ID" value="ONN53054.1"/>
    <property type="molecule type" value="Genomic_DNA"/>
</dbReference>
<accession>A0A1V2USV1</accession>
<keyword evidence="4 8" id="KW-0223">Dioxygenase</keyword>
<reference evidence="8 9" key="1">
    <citation type="submission" date="2015-07" db="EMBL/GenBank/DDBJ databases">
        <title>Acinetobacter yuneri, a novel member of Acinetobacter calcoaceticus-Acinetobacter baumannii complex isolated from clinical specimen.</title>
        <authorList>
            <person name="Yu Y."/>
        </authorList>
    </citation>
    <scope>NUCLEOTIDE SEQUENCE [LARGE SCALE GENOMIC DNA]</scope>
    <source>
        <strain evidence="8 9">A362</strain>
    </source>
</reference>
<gene>
    <name evidence="8" type="ORF">AC058_15045</name>
</gene>
<organism evidence="8 9">
    <name type="scientific">Acinetobacter genomosp. 33YU</name>
    <dbReference type="NCBI Taxonomy" id="1675530"/>
    <lineage>
        <taxon>Bacteria</taxon>
        <taxon>Pseudomonadati</taxon>
        <taxon>Pseudomonadota</taxon>
        <taxon>Gammaproteobacteria</taxon>
        <taxon>Moraxellales</taxon>
        <taxon>Moraxellaceae</taxon>
        <taxon>Acinetobacter</taxon>
    </lineage>
</organism>
<dbReference type="GO" id="GO:0005737">
    <property type="term" value="C:cytoplasm"/>
    <property type="evidence" value="ECO:0007669"/>
    <property type="project" value="TreeGrafter"/>
</dbReference>
<evidence type="ECO:0000313" key="8">
    <source>
        <dbReference type="EMBL" id="ONN53054.1"/>
    </source>
</evidence>
<comment type="caution">
    <text evidence="8">The sequence shown here is derived from an EMBL/GenBank/DDBJ whole genome shotgun (WGS) entry which is preliminary data.</text>
</comment>
<feature type="domain" description="TauD/TfdA-like" evidence="7">
    <location>
        <begin position="14"/>
        <end position="278"/>
    </location>
</feature>
<comment type="cofactor">
    <cofactor evidence="1">
        <name>Fe(2+)</name>
        <dbReference type="ChEBI" id="CHEBI:29033"/>
    </cofactor>
</comment>
<evidence type="ECO:0000256" key="5">
    <source>
        <dbReference type="ARBA" id="ARBA00023002"/>
    </source>
</evidence>
<dbReference type="AlphaFoldDB" id="A0A1V2USV1"/>
<dbReference type="InterPro" id="IPR042098">
    <property type="entry name" value="TauD-like_sf"/>
</dbReference>
<dbReference type="GO" id="GO:0016706">
    <property type="term" value="F:2-oxoglutarate-dependent dioxygenase activity"/>
    <property type="evidence" value="ECO:0007669"/>
    <property type="project" value="TreeGrafter"/>
</dbReference>
<sequence>MTTFIQKPAQQLHVKKLTGRIGAEISGIHLSSGLDSSTVQFIHDALLEHKVLFFRGQQHLGDTEQEKFAELFGSPVKHPTVPAVDGTDFIFELDSQKGARANSWHTDVTFVDAYPKISILRSLIIPETGGDTTWANTETAYEDLPELLQQFAEQLVAVHSNEYDYGGPKQNVEPEQLERLKKIFVSTKYETEHPVVVVHPETGKKSLLLGHFFKRLVGFSQSDSQLLFNILQEKVTRPENTVRWQWQEGDVVIWDNRSTQHYAVNDYGDQHRVVRRITLAGEVTTGVHGLKGKTTLPKDLSEEQLEKAKLHAVLNAN</sequence>
<evidence type="ECO:0000256" key="3">
    <source>
        <dbReference type="ARBA" id="ARBA00022723"/>
    </source>
</evidence>
<dbReference type="GO" id="GO:0046872">
    <property type="term" value="F:metal ion binding"/>
    <property type="evidence" value="ECO:0007669"/>
    <property type="project" value="UniProtKB-KW"/>
</dbReference>
<dbReference type="SUPFAM" id="SSF51197">
    <property type="entry name" value="Clavaminate synthase-like"/>
    <property type="match status" value="1"/>
</dbReference>
<keyword evidence="9" id="KW-1185">Reference proteome</keyword>
<evidence type="ECO:0000256" key="1">
    <source>
        <dbReference type="ARBA" id="ARBA00001954"/>
    </source>
</evidence>
<evidence type="ECO:0000256" key="2">
    <source>
        <dbReference type="ARBA" id="ARBA00005896"/>
    </source>
</evidence>
<dbReference type="Proteomes" id="UP000189376">
    <property type="component" value="Unassembled WGS sequence"/>
</dbReference>
<dbReference type="RefSeq" id="WP_077169857.1">
    <property type="nucleotide sequence ID" value="NZ_LFZS01000013.1"/>
</dbReference>
<keyword evidence="3" id="KW-0479">Metal-binding</keyword>
<dbReference type="InterPro" id="IPR051323">
    <property type="entry name" value="AtsK-like"/>
</dbReference>
<dbReference type="FunFam" id="3.60.130.10:FF:000002">
    <property type="entry name" value="Alpha-ketoglutarate-dependent taurine dioxygenase"/>
    <property type="match status" value="1"/>
</dbReference>
<evidence type="ECO:0000313" key="9">
    <source>
        <dbReference type="Proteomes" id="UP000189376"/>
    </source>
</evidence>
<proteinExistence type="inferred from homology"/>
<dbReference type="Gene3D" id="3.60.130.10">
    <property type="entry name" value="Clavaminate synthase-like"/>
    <property type="match status" value="1"/>
</dbReference>
<protein>
    <submittedName>
        <fullName evidence="8">Taurine dioxygenase</fullName>
    </submittedName>
</protein>
<evidence type="ECO:0000256" key="6">
    <source>
        <dbReference type="ARBA" id="ARBA00023004"/>
    </source>
</evidence>
<dbReference type="Pfam" id="PF02668">
    <property type="entry name" value="TauD"/>
    <property type="match status" value="1"/>
</dbReference>
<dbReference type="PANTHER" id="PTHR30468:SF5">
    <property type="entry name" value="ALPHA-KETOGLUTARATE-DEPENDENT SULFATE ESTER DIOXYGENASE"/>
    <property type="match status" value="1"/>
</dbReference>
<keyword evidence="6" id="KW-0408">Iron</keyword>